<evidence type="ECO:0000313" key="2">
    <source>
        <dbReference type="EMBL" id="KFB47210.1"/>
    </source>
</evidence>
<feature type="compositionally biased region" description="Polar residues" evidence="1">
    <location>
        <begin position="53"/>
        <end position="66"/>
    </location>
</feature>
<dbReference type="EMBL" id="ATLV01022172">
    <property type="status" value="NOT_ANNOTATED_CDS"/>
    <property type="molecule type" value="Genomic_DNA"/>
</dbReference>
<dbReference type="AlphaFoldDB" id="A0A084WAG6"/>
<proteinExistence type="predicted"/>
<gene>
    <name evidence="2" type="ORF">ZHAS_00015233</name>
</gene>
<dbReference type="GO" id="GO:0016853">
    <property type="term" value="F:isomerase activity"/>
    <property type="evidence" value="ECO:0007669"/>
    <property type="project" value="UniProtKB-KW"/>
</dbReference>
<accession>A0A084WAG6</accession>
<dbReference type="VEuPathDB" id="VectorBase:ASIC015233"/>
<reference evidence="3" key="2">
    <citation type="submission" date="2020-05" db="UniProtKB">
        <authorList>
            <consortium name="EnsemblMetazoa"/>
        </authorList>
    </citation>
    <scope>IDENTIFICATION</scope>
</reference>
<keyword evidence="2" id="KW-0808">Transferase</keyword>
<name>A0A084WAG6_ANOSI</name>
<protein>
    <submittedName>
        <fullName evidence="2 3">Bifunctional acetyl transferase/isomerase</fullName>
    </submittedName>
</protein>
<dbReference type="GO" id="GO:0016740">
    <property type="term" value="F:transferase activity"/>
    <property type="evidence" value="ECO:0007669"/>
    <property type="project" value="UniProtKB-KW"/>
</dbReference>
<dbReference type="EMBL" id="KE525329">
    <property type="protein sequence ID" value="KFB47210.1"/>
    <property type="molecule type" value="Genomic_DNA"/>
</dbReference>
<keyword evidence="2" id="KW-0413">Isomerase</keyword>
<feature type="region of interest" description="Disordered" evidence="1">
    <location>
        <begin position="43"/>
        <end position="66"/>
    </location>
</feature>
<organism evidence="2">
    <name type="scientific">Anopheles sinensis</name>
    <name type="common">Mosquito</name>
    <dbReference type="NCBI Taxonomy" id="74873"/>
    <lineage>
        <taxon>Eukaryota</taxon>
        <taxon>Metazoa</taxon>
        <taxon>Ecdysozoa</taxon>
        <taxon>Arthropoda</taxon>
        <taxon>Hexapoda</taxon>
        <taxon>Insecta</taxon>
        <taxon>Pterygota</taxon>
        <taxon>Neoptera</taxon>
        <taxon>Endopterygota</taxon>
        <taxon>Diptera</taxon>
        <taxon>Nematocera</taxon>
        <taxon>Culicoidea</taxon>
        <taxon>Culicidae</taxon>
        <taxon>Anophelinae</taxon>
        <taxon>Anopheles</taxon>
    </lineage>
</organism>
<keyword evidence="4" id="KW-1185">Reference proteome</keyword>
<dbReference type="Proteomes" id="UP000030765">
    <property type="component" value="Unassembled WGS sequence"/>
</dbReference>
<evidence type="ECO:0000256" key="1">
    <source>
        <dbReference type="SAM" id="MobiDB-lite"/>
    </source>
</evidence>
<evidence type="ECO:0000313" key="4">
    <source>
        <dbReference type="Proteomes" id="UP000030765"/>
    </source>
</evidence>
<evidence type="ECO:0000313" key="3">
    <source>
        <dbReference type="EnsemblMetazoa" id="ASIC015233-PA"/>
    </source>
</evidence>
<dbReference type="EnsemblMetazoa" id="ASIC015233-RA">
    <property type="protein sequence ID" value="ASIC015233-PA"/>
    <property type="gene ID" value="ASIC015233"/>
</dbReference>
<reference evidence="2 4" key="1">
    <citation type="journal article" date="2014" name="BMC Genomics">
        <title>Genome sequence of Anopheles sinensis provides insight into genetics basis of mosquito competence for malaria parasites.</title>
        <authorList>
            <person name="Zhou D."/>
            <person name="Zhang D."/>
            <person name="Ding G."/>
            <person name="Shi L."/>
            <person name="Hou Q."/>
            <person name="Ye Y."/>
            <person name="Xu Y."/>
            <person name="Zhou H."/>
            <person name="Xiong C."/>
            <person name="Li S."/>
            <person name="Yu J."/>
            <person name="Hong S."/>
            <person name="Yu X."/>
            <person name="Zou P."/>
            <person name="Chen C."/>
            <person name="Chang X."/>
            <person name="Wang W."/>
            <person name="Lv Y."/>
            <person name="Sun Y."/>
            <person name="Ma L."/>
            <person name="Shen B."/>
            <person name="Zhu C."/>
        </authorList>
    </citation>
    <scope>NUCLEOTIDE SEQUENCE [LARGE SCALE GENOMIC DNA]</scope>
</reference>
<sequence length="66" mass="7293">MKLNRVFVCFMHRIGRRDGVLSESQTQTTFGTEMMPVMMRAMDGVDDGHDDMSSTVFDSPGSSTSA</sequence>